<reference evidence="8" key="1">
    <citation type="journal article" date="2024" name="IScience">
        <title>Strigolactones Initiate the Formation of Haustorium-like Structures in Castilleja.</title>
        <authorList>
            <person name="Buerger M."/>
            <person name="Peterson D."/>
            <person name="Chory J."/>
        </authorList>
    </citation>
    <scope>NUCLEOTIDE SEQUENCE [LARGE SCALE GENOMIC DNA]</scope>
</reference>
<organism evidence="7 8">
    <name type="scientific">Castilleja foliolosa</name>
    <dbReference type="NCBI Taxonomy" id="1961234"/>
    <lineage>
        <taxon>Eukaryota</taxon>
        <taxon>Viridiplantae</taxon>
        <taxon>Streptophyta</taxon>
        <taxon>Embryophyta</taxon>
        <taxon>Tracheophyta</taxon>
        <taxon>Spermatophyta</taxon>
        <taxon>Magnoliopsida</taxon>
        <taxon>eudicotyledons</taxon>
        <taxon>Gunneridae</taxon>
        <taxon>Pentapetalae</taxon>
        <taxon>asterids</taxon>
        <taxon>lamiids</taxon>
        <taxon>Lamiales</taxon>
        <taxon>Orobanchaceae</taxon>
        <taxon>Pedicularideae</taxon>
        <taxon>Castillejinae</taxon>
        <taxon>Castilleja</taxon>
    </lineage>
</organism>
<dbReference type="EMBL" id="JAVIJP010000006">
    <property type="protein sequence ID" value="KAL3651683.1"/>
    <property type="molecule type" value="Genomic_DNA"/>
</dbReference>
<evidence type="ECO:0000259" key="6">
    <source>
        <dbReference type="Pfam" id="PF02268"/>
    </source>
</evidence>
<keyword evidence="4" id="KW-0804">Transcription</keyword>
<comment type="caution">
    <text evidence="7">The sequence shown here is derived from an EMBL/GenBank/DDBJ whole genome shotgun (WGS) entry which is preliminary data.</text>
</comment>
<dbReference type="InterPro" id="IPR003194">
    <property type="entry name" value="TFIIA_gsu"/>
</dbReference>
<dbReference type="Proteomes" id="UP001632038">
    <property type="component" value="Unassembled WGS sequence"/>
</dbReference>
<dbReference type="GO" id="GO:0005634">
    <property type="term" value="C:nucleus"/>
    <property type="evidence" value="ECO:0007669"/>
    <property type="project" value="UniProtKB-SubCell"/>
</dbReference>
<dbReference type="Gene3D" id="1.10.287.190">
    <property type="entry name" value="Transcription factor IIA gamma subunit, alpha-helical domain"/>
    <property type="match status" value="1"/>
</dbReference>
<comment type="similarity">
    <text evidence="2">Belongs to the TFIIA subunit 2 family.</text>
</comment>
<evidence type="ECO:0000256" key="1">
    <source>
        <dbReference type="ARBA" id="ARBA00004123"/>
    </source>
</evidence>
<dbReference type="AlphaFoldDB" id="A0ABD3EB67"/>
<keyword evidence="8" id="KW-1185">Reference proteome</keyword>
<dbReference type="Pfam" id="PF02268">
    <property type="entry name" value="TFIIA_gamma_N"/>
    <property type="match status" value="1"/>
</dbReference>
<protein>
    <recommendedName>
        <fullName evidence="6">Transcription initiation factor IIA gamma subunit N-terminal domain-containing protein</fullName>
    </recommendedName>
</protein>
<evidence type="ECO:0000256" key="2">
    <source>
        <dbReference type="ARBA" id="ARBA00007675"/>
    </source>
</evidence>
<evidence type="ECO:0000313" key="7">
    <source>
        <dbReference type="EMBL" id="KAL3651683.1"/>
    </source>
</evidence>
<dbReference type="FunFam" id="1.10.287.190:FF:000001">
    <property type="entry name" value="Transcription initiation factor IIA subunit 2"/>
    <property type="match status" value="1"/>
</dbReference>
<gene>
    <name evidence="7" type="ORF">CASFOL_004685</name>
</gene>
<comment type="subcellular location">
    <subcellularLocation>
        <location evidence="1">Nucleus</location>
    </subcellularLocation>
</comment>
<evidence type="ECO:0000256" key="3">
    <source>
        <dbReference type="ARBA" id="ARBA00023015"/>
    </source>
</evidence>
<proteinExistence type="inferred from homology"/>
<name>A0ABD3EB67_9LAMI</name>
<evidence type="ECO:0000313" key="8">
    <source>
        <dbReference type="Proteomes" id="UP001632038"/>
    </source>
</evidence>
<dbReference type="InterPro" id="IPR015872">
    <property type="entry name" value="TFIIA_gsu_N"/>
</dbReference>
<sequence>MATFELYRRSTIGMCLTETLDQMVSSGVLTPELAIQVLIQFDKSMTEALENEVKSKVTIKMDIFIPIDSVTTFGPSFYKTLSLKARKAKKLLNRSRLSHVTPSY</sequence>
<evidence type="ECO:0000256" key="5">
    <source>
        <dbReference type="ARBA" id="ARBA00023242"/>
    </source>
</evidence>
<dbReference type="PANTHER" id="PTHR10966">
    <property type="entry name" value="TRANSCRIPTION INITIATION FACTOR IIA SUBUNIT 2"/>
    <property type="match status" value="1"/>
</dbReference>
<evidence type="ECO:0000256" key="4">
    <source>
        <dbReference type="ARBA" id="ARBA00023163"/>
    </source>
</evidence>
<feature type="domain" description="Transcription initiation factor IIA gamma subunit N-terminal" evidence="6">
    <location>
        <begin position="4"/>
        <end position="49"/>
    </location>
</feature>
<dbReference type="CDD" id="cd10145">
    <property type="entry name" value="TFIIA_gamma_N"/>
    <property type="match status" value="1"/>
</dbReference>
<keyword evidence="3" id="KW-0805">Transcription regulation</keyword>
<dbReference type="SUPFAM" id="SSF47396">
    <property type="entry name" value="Transcription factor IIA (TFIIA), alpha-helical domain"/>
    <property type="match status" value="1"/>
</dbReference>
<accession>A0ABD3EB67</accession>
<keyword evidence="5" id="KW-0539">Nucleus</keyword>
<dbReference type="InterPro" id="IPR009083">
    <property type="entry name" value="TFIIA_a-hlx"/>
</dbReference>